<dbReference type="Pfam" id="PF13717">
    <property type="entry name" value="Zn_ribbon_4"/>
    <property type="match status" value="1"/>
</dbReference>
<evidence type="ECO:0000313" key="2">
    <source>
        <dbReference type="EMBL" id="MBK8572996.1"/>
    </source>
</evidence>
<feature type="non-terminal residue" evidence="2">
    <location>
        <position position="1"/>
    </location>
</feature>
<proteinExistence type="predicted"/>
<dbReference type="InterPro" id="IPR011723">
    <property type="entry name" value="Znf/thioredoxin_put"/>
</dbReference>
<dbReference type="Proteomes" id="UP000709959">
    <property type="component" value="Unassembled WGS sequence"/>
</dbReference>
<dbReference type="Gene3D" id="2.60.200.20">
    <property type="match status" value="1"/>
</dbReference>
<dbReference type="PANTHER" id="PTHR23308">
    <property type="entry name" value="NUCLEAR INHIBITOR OF PROTEIN PHOSPHATASE-1"/>
    <property type="match status" value="1"/>
</dbReference>
<dbReference type="InterPro" id="IPR050923">
    <property type="entry name" value="Cell_Proc_Reg/RNA_Proc"/>
</dbReference>
<dbReference type="InterPro" id="IPR000253">
    <property type="entry name" value="FHA_dom"/>
</dbReference>
<dbReference type="PROSITE" id="PS50006">
    <property type="entry name" value="FHA_DOMAIN"/>
    <property type="match status" value="1"/>
</dbReference>
<gene>
    <name evidence="2" type="ORF">IPN91_10190</name>
</gene>
<reference evidence="2 3" key="1">
    <citation type="submission" date="2020-10" db="EMBL/GenBank/DDBJ databases">
        <title>Connecting structure to function with the recovery of over 1000 high-quality activated sludge metagenome-assembled genomes encoding full-length rRNA genes using long-read sequencing.</title>
        <authorList>
            <person name="Singleton C.M."/>
            <person name="Petriglieri F."/>
            <person name="Kristensen J.M."/>
            <person name="Kirkegaard R.H."/>
            <person name="Michaelsen T.Y."/>
            <person name="Andersen M.H."/>
            <person name="Karst S.M."/>
            <person name="Dueholm M.S."/>
            <person name="Nielsen P.H."/>
            <person name="Albertsen M."/>
        </authorList>
    </citation>
    <scope>NUCLEOTIDE SEQUENCE [LARGE SCALE GENOMIC DNA]</scope>
    <source>
        <strain evidence="2">OdNE_18-Q3-R46-58_MAXAC.008</strain>
    </source>
</reference>
<dbReference type="SUPFAM" id="SSF49879">
    <property type="entry name" value="SMAD/FHA domain"/>
    <property type="match status" value="1"/>
</dbReference>
<dbReference type="AlphaFoldDB" id="A0A936F2V9"/>
<dbReference type="EMBL" id="JADKCH010000011">
    <property type="protein sequence ID" value="MBK8572996.1"/>
    <property type="molecule type" value="Genomic_DNA"/>
</dbReference>
<dbReference type="SMART" id="SM00240">
    <property type="entry name" value="FHA"/>
    <property type="match status" value="1"/>
</dbReference>
<comment type="caution">
    <text evidence="2">The sequence shown here is derived from an EMBL/GenBank/DDBJ whole genome shotgun (WGS) entry which is preliminary data.</text>
</comment>
<accession>A0A936F2V9</accession>
<dbReference type="NCBIfam" id="TIGR02098">
    <property type="entry name" value="MJ0042_CXXC"/>
    <property type="match status" value="1"/>
</dbReference>
<feature type="domain" description="FHA" evidence="1">
    <location>
        <begin position="125"/>
        <end position="174"/>
    </location>
</feature>
<protein>
    <submittedName>
        <fullName evidence="2">Zinc-ribbon domain-containing protein</fullName>
    </submittedName>
</protein>
<dbReference type="Pfam" id="PF00498">
    <property type="entry name" value="FHA"/>
    <property type="match status" value="1"/>
</dbReference>
<organism evidence="2 3">
    <name type="scientific">Candidatus Geothrix odensensis</name>
    <dbReference type="NCBI Taxonomy" id="2954440"/>
    <lineage>
        <taxon>Bacteria</taxon>
        <taxon>Pseudomonadati</taxon>
        <taxon>Acidobacteriota</taxon>
        <taxon>Holophagae</taxon>
        <taxon>Holophagales</taxon>
        <taxon>Holophagaceae</taxon>
        <taxon>Geothrix</taxon>
    </lineage>
</organism>
<dbReference type="CDD" id="cd00060">
    <property type="entry name" value="FHA"/>
    <property type="match status" value="1"/>
</dbReference>
<sequence>MIVVCPACQARFQYDDSRFGAARTKRFKCPKCSHVFEVVNPALAQAPLGGTLAHPMPAPAPMPEAEPTPPTPIPAARTTAKRDREAMLVAAGLHVPGMPPGLKFTLAFLTGPHASTVQGLEQPQIVIGREEGDVVTRDPETSRRHALLEIHRDGTVWISDQQSTNGTLVNGERITGPVQLASQQEFTCGNSTFMLLVRNTEEFPLH</sequence>
<evidence type="ECO:0000313" key="3">
    <source>
        <dbReference type="Proteomes" id="UP000709959"/>
    </source>
</evidence>
<name>A0A936F2V9_9BACT</name>
<dbReference type="InterPro" id="IPR008984">
    <property type="entry name" value="SMAD_FHA_dom_sf"/>
</dbReference>
<evidence type="ECO:0000259" key="1">
    <source>
        <dbReference type="PROSITE" id="PS50006"/>
    </source>
</evidence>